<evidence type="ECO:0000256" key="1">
    <source>
        <dbReference type="SAM" id="Phobius"/>
    </source>
</evidence>
<sequence>MIKKFLKFSKSPILLYSSYLITLISFILAIYFYLETKKEREPFFISSNYNEPILKNYKIDTEDDLDFKIILKTDRGKNQIKGNIYSSKIYFWNNGKESIKSENILQNLIIYPEKKSKILSVRILKETRPEITKFSVDLNNEQNEINLSFNILEQNDGVTIQVIYNGDESEKLLLRGTIESVKEIKISNKFSEPISISLAVVYTTIGLILLGILLVILILLLNKLFIKFYQLLYSLTKLEFFRNQLQKEKDDLGRSMNFLAILAVIYVIYFSAKTLSLNSNDIPKEIIIEKINGV</sequence>
<comment type="caution">
    <text evidence="2">The sequence shown here is derived from an EMBL/GenBank/DDBJ whole genome shotgun (WGS) entry which is preliminary data.</text>
</comment>
<keyword evidence="1" id="KW-0472">Membrane</keyword>
<accession>A0AAW5V9N9</accession>
<protein>
    <submittedName>
        <fullName evidence="2">Uncharacterized protein</fullName>
    </submittedName>
</protein>
<dbReference type="RefSeq" id="WP_100720912.1">
    <property type="nucleotide sequence ID" value="NZ_JAMQPS010000012.1"/>
</dbReference>
<dbReference type="AlphaFoldDB" id="A0AAW5V9N9"/>
<organism evidence="2 3">
    <name type="scientific">Leptospira levettii</name>
    <dbReference type="NCBI Taxonomy" id="2023178"/>
    <lineage>
        <taxon>Bacteria</taxon>
        <taxon>Pseudomonadati</taxon>
        <taxon>Spirochaetota</taxon>
        <taxon>Spirochaetia</taxon>
        <taxon>Leptospirales</taxon>
        <taxon>Leptospiraceae</taxon>
        <taxon>Leptospira</taxon>
    </lineage>
</organism>
<dbReference type="Proteomes" id="UP001209694">
    <property type="component" value="Unassembled WGS sequence"/>
</dbReference>
<evidence type="ECO:0000313" key="2">
    <source>
        <dbReference type="EMBL" id="MCW7517215.1"/>
    </source>
</evidence>
<name>A0AAW5V9N9_9LEPT</name>
<reference evidence="2" key="1">
    <citation type="submission" date="2022-06" db="EMBL/GenBank/DDBJ databases">
        <title>Leptospira isolates from biofilms formed at urban environments.</title>
        <authorList>
            <person name="Ribeiro P.S."/>
            <person name="Sousa T."/>
            <person name="Carvalho N."/>
            <person name="Aburjaile F."/>
            <person name="Neves F."/>
            <person name="Oliveira D."/>
            <person name="Blanco L."/>
            <person name="Lima J."/>
            <person name="Costa F."/>
            <person name="Brenig B."/>
            <person name="Soares S."/>
            <person name="Ramos R."/>
            <person name="Goes-Neto A."/>
            <person name="Matiuzzi M."/>
            <person name="Azevedo V."/>
            <person name="Ristow P."/>
        </authorList>
    </citation>
    <scope>NUCLEOTIDE SEQUENCE</scope>
    <source>
        <strain evidence="2">VSF7</strain>
    </source>
</reference>
<feature type="transmembrane region" description="Helical" evidence="1">
    <location>
        <begin position="196"/>
        <end position="221"/>
    </location>
</feature>
<feature type="transmembrane region" description="Helical" evidence="1">
    <location>
        <begin position="12"/>
        <end position="34"/>
    </location>
</feature>
<feature type="transmembrane region" description="Helical" evidence="1">
    <location>
        <begin position="252"/>
        <end position="272"/>
    </location>
</feature>
<gene>
    <name evidence="2" type="ORF">ND810_18755</name>
</gene>
<keyword evidence="1" id="KW-0812">Transmembrane</keyword>
<dbReference type="EMBL" id="JAMQQD010000013">
    <property type="protein sequence ID" value="MCW7517215.1"/>
    <property type="molecule type" value="Genomic_DNA"/>
</dbReference>
<evidence type="ECO:0000313" key="3">
    <source>
        <dbReference type="Proteomes" id="UP001209694"/>
    </source>
</evidence>
<keyword evidence="1" id="KW-1133">Transmembrane helix</keyword>
<proteinExistence type="predicted"/>